<gene>
    <name evidence="2" type="ORF">TGP89_356590</name>
</gene>
<evidence type="ECO:0000313" key="3">
    <source>
        <dbReference type="Proteomes" id="UP000028828"/>
    </source>
</evidence>
<name>A0A086L323_TOXGO</name>
<evidence type="ECO:0000313" key="2">
    <source>
        <dbReference type="EMBL" id="KFG51041.1"/>
    </source>
</evidence>
<feature type="compositionally biased region" description="Polar residues" evidence="1">
    <location>
        <begin position="26"/>
        <end position="38"/>
    </location>
</feature>
<dbReference type="AlphaFoldDB" id="A0A086L323"/>
<dbReference type="EMBL" id="AEYI02000217">
    <property type="protein sequence ID" value="KFG51041.1"/>
    <property type="molecule type" value="Genomic_DNA"/>
</dbReference>
<sequence length="374" mass="38742">MLTDPTHFMKTQGTGREHDFYDPTVLPQSPSLAGSNPKSHGKNTRVLGGFSKQSDEAGNDPELTHTDTGAIIEGQQYMYPTPPSQYYGSPFDSMFTPRPPPPPGTLAKRISSLFDGIATAVGPLENINVNRMAQQVPAIAPNVQIQTGQLMPLAATAPAVIAAPSVPSVAVVSPQQVATVATGNRPVLVGEQVVRNPAGNPSVIARVSPPVVVPTAVGGQIVPPAAVLPMNTLPNTRGPAVVASVIPANGYPQTTIVANRPSTPVGPQTGISSAPRLPLAAVTNHDNRPSAYPQYSPFSARGNNNPSNRVPGSITNSPAGDNIISDVRYGSNNSGGVGSGIVVIDVTNPLGNLDSSQYTLEKCLDMCCSQVSGK</sequence>
<feature type="region of interest" description="Disordered" evidence="1">
    <location>
        <begin position="1"/>
        <end position="66"/>
    </location>
</feature>
<reference evidence="2 3" key="1">
    <citation type="submission" date="2014-03" db="EMBL/GenBank/DDBJ databases">
        <authorList>
            <person name="Sibley D."/>
            <person name="Venepally P."/>
            <person name="Karamycheva S."/>
            <person name="Hadjithomas M."/>
            <person name="Khan A."/>
            <person name="Brunk B."/>
            <person name="Roos D."/>
            <person name="Caler E."/>
            <person name="Lorenzi H."/>
        </authorList>
    </citation>
    <scope>NUCLEOTIDE SEQUENCE [LARGE SCALE GENOMIC DNA]</scope>
    <source>
        <strain evidence="3">p89</strain>
    </source>
</reference>
<evidence type="ECO:0000256" key="1">
    <source>
        <dbReference type="SAM" id="MobiDB-lite"/>
    </source>
</evidence>
<dbReference type="OrthoDB" id="10690600at2759"/>
<protein>
    <submittedName>
        <fullName evidence="2">Uncharacterized protein</fullName>
    </submittedName>
</protein>
<dbReference type="Proteomes" id="UP000028828">
    <property type="component" value="Unassembled WGS sequence"/>
</dbReference>
<feature type="compositionally biased region" description="Polar residues" evidence="1">
    <location>
        <begin position="301"/>
        <end position="318"/>
    </location>
</feature>
<feature type="region of interest" description="Disordered" evidence="1">
    <location>
        <begin position="299"/>
        <end position="318"/>
    </location>
</feature>
<dbReference type="VEuPathDB" id="ToxoDB:TGP89_356590"/>
<accession>A0A086L323</accession>
<comment type="caution">
    <text evidence="2">The sequence shown here is derived from an EMBL/GenBank/DDBJ whole genome shotgun (WGS) entry which is preliminary data.</text>
</comment>
<organism evidence="2 3">
    <name type="scientific">Toxoplasma gondii p89</name>
    <dbReference type="NCBI Taxonomy" id="943119"/>
    <lineage>
        <taxon>Eukaryota</taxon>
        <taxon>Sar</taxon>
        <taxon>Alveolata</taxon>
        <taxon>Apicomplexa</taxon>
        <taxon>Conoidasida</taxon>
        <taxon>Coccidia</taxon>
        <taxon>Eucoccidiorida</taxon>
        <taxon>Eimeriorina</taxon>
        <taxon>Sarcocystidae</taxon>
        <taxon>Toxoplasma</taxon>
    </lineage>
</organism>
<proteinExistence type="predicted"/>